<evidence type="ECO:0000259" key="12">
    <source>
        <dbReference type="PROSITE" id="PS50109"/>
    </source>
</evidence>
<keyword evidence="7" id="KW-0902">Two-component regulatory system</keyword>
<dbReference type="Gene3D" id="1.10.287.130">
    <property type="match status" value="1"/>
</dbReference>
<evidence type="ECO:0000256" key="5">
    <source>
        <dbReference type="ARBA" id="ARBA00022679"/>
    </source>
</evidence>
<dbReference type="Gene3D" id="3.30.565.10">
    <property type="entry name" value="Histidine kinase-like ATPase, C-terminal domain"/>
    <property type="match status" value="1"/>
</dbReference>
<keyword evidence="6" id="KW-0418">Kinase</keyword>
<dbReference type="SMART" id="SM00073">
    <property type="entry name" value="HPT"/>
    <property type="match status" value="1"/>
</dbReference>
<evidence type="ECO:0000313" key="19">
    <source>
        <dbReference type="Proteomes" id="UP000785613"/>
    </source>
</evidence>
<evidence type="ECO:0000313" key="18">
    <source>
        <dbReference type="EMBL" id="NHZ32624.1"/>
    </source>
</evidence>
<evidence type="ECO:0000256" key="9">
    <source>
        <dbReference type="PROSITE-ProRule" id="PRU00169"/>
    </source>
</evidence>
<dbReference type="CDD" id="cd00082">
    <property type="entry name" value="HisKA"/>
    <property type="match status" value="1"/>
</dbReference>
<feature type="domain" description="GGDEF" evidence="16">
    <location>
        <begin position="1087"/>
        <end position="1222"/>
    </location>
</feature>
<dbReference type="SMART" id="SM00448">
    <property type="entry name" value="REC"/>
    <property type="match status" value="3"/>
</dbReference>
<dbReference type="CDD" id="cd16922">
    <property type="entry name" value="HATPase_EvgS-ArcB-TorS-like"/>
    <property type="match status" value="1"/>
</dbReference>
<dbReference type="InterPro" id="IPR000160">
    <property type="entry name" value="GGDEF_dom"/>
</dbReference>
<dbReference type="InterPro" id="IPR004358">
    <property type="entry name" value="Sig_transdc_His_kin-like_C"/>
</dbReference>
<feature type="domain" description="EAL" evidence="14">
    <location>
        <begin position="1228"/>
        <end position="1482"/>
    </location>
</feature>
<feature type="domain" description="Histidine kinase" evidence="12">
    <location>
        <begin position="279"/>
        <end position="502"/>
    </location>
</feature>
<dbReference type="SUPFAM" id="SSF52172">
    <property type="entry name" value="CheY-like"/>
    <property type="match status" value="3"/>
</dbReference>
<comment type="catalytic activity">
    <reaction evidence="1">
        <text>ATP + protein L-histidine = ADP + protein N-phospho-L-histidine.</text>
        <dbReference type="EC" id="2.7.13.3"/>
    </reaction>
</comment>
<dbReference type="Pfam" id="PF00990">
    <property type="entry name" value="GGDEF"/>
    <property type="match status" value="1"/>
</dbReference>
<dbReference type="InterPro" id="IPR036097">
    <property type="entry name" value="HisK_dim/P_sf"/>
</dbReference>
<feature type="domain" description="HAMP" evidence="15">
    <location>
        <begin position="205"/>
        <end position="257"/>
    </location>
</feature>
<keyword evidence="19" id="KW-1185">Reference proteome</keyword>
<feature type="modified residue" description="4-aspartylphosphate" evidence="9">
    <location>
        <position position="707"/>
    </location>
</feature>
<evidence type="ECO:0000259" key="17">
    <source>
        <dbReference type="PROSITE" id="PS50894"/>
    </source>
</evidence>
<dbReference type="SMART" id="SM00267">
    <property type="entry name" value="GGDEF"/>
    <property type="match status" value="1"/>
</dbReference>
<dbReference type="InterPro" id="IPR001789">
    <property type="entry name" value="Sig_transdc_resp-reg_receiver"/>
</dbReference>
<dbReference type="InterPro" id="IPR003660">
    <property type="entry name" value="HAMP_dom"/>
</dbReference>
<dbReference type="CDD" id="cd01948">
    <property type="entry name" value="EAL"/>
    <property type="match status" value="1"/>
</dbReference>
<feature type="region of interest" description="Disordered" evidence="10">
    <location>
        <begin position="778"/>
        <end position="802"/>
    </location>
</feature>
<evidence type="ECO:0000259" key="13">
    <source>
        <dbReference type="PROSITE" id="PS50110"/>
    </source>
</evidence>
<evidence type="ECO:0000256" key="7">
    <source>
        <dbReference type="ARBA" id="ARBA00023012"/>
    </source>
</evidence>
<dbReference type="InterPro" id="IPR003661">
    <property type="entry name" value="HisK_dim/P_dom"/>
</dbReference>
<dbReference type="NCBIfam" id="TIGR00254">
    <property type="entry name" value="GGDEF"/>
    <property type="match status" value="1"/>
</dbReference>
<dbReference type="CDD" id="cd01949">
    <property type="entry name" value="GGDEF"/>
    <property type="match status" value="1"/>
</dbReference>
<feature type="transmembrane region" description="Helical" evidence="11">
    <location>
        <begin position="15"/>
        <end position="33"/>
    </location>
</feature>
<keyword evidence="11" id="KW-0812">Transmembrane</keyword>
<feature type="modified residue" description="Phosphohistidine" evidence="8">
    <location>
        <position position="857"/>
    </location>
</feature>
<evidence type="ECO:0000256" key="3">
    <source>
        <dbReference type="ARBA" id="ARBA00012438"/>
    </source>
</evidence>
<dbReference type="EMBL" id="VUYU01000002">
    <property type="protein sequence ID" value="NHZ32624.1"/>
    <property type="molecule type" value="Genomic_DNA"/>
</dbReference>
<dbReference type="PANTHER" id="PTHR45339:SF5">
    <property type="entry name" value="HISTIDINE KINASE"/>
    <property type="match status" value="1"/>
</dbReference>
<keyword evidence="5" id="KW-0808">Transferase</keyword>
<dbReference type="SMART" id="SM00388">
    <property type="entry name" value="HisKA"/>
    <property type="match status" value="1"/>
</dbReference>
<organism evidence="18 19">
    <name type="scientific">Massilia rubra</name>
    <dbReference type="NCBI Taxonomy" id="2607910"/>
    <lineage>
        <taxon>Bacteria</taxon>
        <taxon>Pseudomonadati</taxon>
        <taxon>Pseudomonadota</taxon>
        <taxon>Betaproteobacteria</taxon>
        <taxon>Burkholderiales</taxon>
        <taxon>Oxalobacteraceae</taxon>
        <taxon>Telluria group</taxon>
        <taxon>Massilia</taxon>
    </lineage>
</organism>
<dbReference type="InterPro" id="IPR001633">
    <property type="entry name" value="EAL_dom"/>
</dbReference>
<gene>
    <name evidence="18" type="ORF">F0185_03325</name>
</gene>
<evidence type="ECO:0000256" key="2">
    <source>
        <dbReference type="ARBA" id="ARBA00004370"/>
    </source>
</evidence>
<dbReference type="PROSITE" id="PS50894">
    <property type="entry name" value="HPT"/>
    <property type="match status" value="1"/>
</dbReference>
<feature type="domain" description="Response regulatory" evidence="13">
    <location>
        <begin position="658"/>
        <end position="776"/>
    </location>
</feature>
<dbReference type="InterPro" id="IPR043128">
    <property type="entry name" value="Rev_trsase/Diguanyl_cyclase"/>
</dbReference>
<comment type="caution">
    <text evidence="18">The sequence shown here is derived from an EMBL/GenBank/DDBJ whole genome shotgun (WGS) entry which is preliminary data.</text>
</comment>
<feature type="modified residue" description="4-aspartylphosphate" evidence="9">
    <location>
        <position position="977"/>
    </location>
</feature>
<evidence type="ECO:0000256" key="10">
    <source>
        <dbReference type="SAM" id="MobiDB-lite"/>
    </source>
</evidence>
<dbReference type="Proteomes" id="UP000785613">
    <property type="component" value="Unassembled WGS sequence"/>
</dbReference>
<keyword evidence="4 9" id="KW-0597">Phosphoprotein</keyword>
<feature type="domain" description="Response regulatory" evidence="13">
    <location>
        <begin position="928"/>
        <end position="1044"/>
    </location>
</feature>
<dbReference type="Gene3D" id="3.30.70.270">
    <property type="match status" value="1"/>
</dbReference>
<dbReference type="PROSITE" id="PS50109">
    <property type="entry name" value="HIS_KIN"/>
    <property type="match status" value="1"/>
</dbReference>
<feature type="domain" description="Response regulatory" evidence="13">
    <location>
        <begin position="519"/>
        <end position="635"/>
    </location>
</feature>
<dbReference type="InterPro" id="IPR005467">
    <property type="entry name" value="His_kinase_dom"/>
</dbReference>
<dbReference type="Pfam" id="PF00512">
    <property type="entry name" value="HisKA"/>
    <property type="match status" value="1"/>
</dbReference>
<evidence type="ECO:0000259" key="15">
    <source>
        <dbReference type="PROSITE" id="PS50885"/>
    </source>
</evidence>
<dbReference type="InterPro" id="IPR029787">
    <property type="entry name" value="Nucleotide_cyclase"/>
</dbReference>
<dbReference type="SUPFAM" id="SSF141868">
    <property type="entry name" value="EAL domain-like"/>
    <property type="match status" value="1"/>
</dbReference>
<proteinExistence type="predicted"/>
<dbReference type="InterPro" id="IPR003594">
    <property type="entry name" value="HATPase_dom"/>
</dbReference>
<comment type="subcellular location">
    <subcellularLocation>
        <location evidence="2">Membrane</location>
    </subcellularLocation>
</comment>
<accession>A0ABX0LCY5</accession>
<dbReference type="PROSITE" id="PS50887">
    <property type="entry name" value="GGDEF"/>
    <property type="match status" value="1"/>
</dbReference>
<dbReference type="SUPFAM" id="SSF47226">
    <property type="entry name" value="Histidine-containing phosphotransfer domain, HPT domain"/>
    <property type="match status" value="1"/>
</dbReference>
<dbReference type="CDD" id="cd17546">
    <property type="entry name" value="REC_hyHK_CKI1_RcsC-like"/>
    <property type="match status" value="1"/>
</dbReference>
<sequence length="1488" mass="161734">MFHDFLRRTGFRRQLTVIVSAAIVGLALFSSLMNSWEARTRMREYFLEQGERIAENLARQSTLALLYHSPENAQDVVATTLTFPDVLSVQISDTRGVVLLSKSQPGAAPAAAAAADFKPVPPTTQARLASETGQAWRFTAPVFGGQGIASPFDLQEPPRQLLGHVHVAIAKDTLNRLTLSLLVGNLVVTLSFAAILLAVVRLLTRHMINPLNALSRLMRRAEAGESGMRAEPAGPRDLIDMALAFNKMMNVLEQREAELKDSRDAAVSMALVKAQFAATVSHEVRTPLNGVVGMLDMLKEMSLNKRQAECVDVAWNSSRTLIELINNILDFSKMEAGKLSLEEVDFDLRKLLEEVIELVAKQAQVRDVELGYLLAPGVPQCVNGDSLRLRQVLINLLGNAVKFTEHGEVAVSIALADGPPDAPHCGLRFEVRDTGIGMSADQQQHLFQSFAQADPSTTRKYGGTGLGLAICKQLVELMGGAITVDSALGDGTAFAFNIVCKAALRELPEPAHLELAGLRVIVVDDSQIVRSFVAQTMQRHGIDCHATRWGGEALLQLKVGAAEARPYRIVMMDIDARDDDGNDLAGKIAAESPGTLVLILDRFGTPSGGTLVDGHPSLGKPLREERLLQALKDLLAGAKAPAMAIASALAAPPRTSFRILVAEDNRTNQMVAAGMLAMNGCACEFAANGREALEAARSGNFDLILMDCSMPEMDGYEATAHIRAFEQGSGRRTPLVAMTANTQRGDAEKCLAAGMDDYLAKPITLFELRQKLDRWLPRGEESRSAVRGGDNGDSAKYVPETGDSPIDQAMFVKLREIMGPSLAQAISPFLEDTPHYLLDLETAAHGGDFDTARAKAHAIKGSSGNLGATHLAQLAKEAEEHAIAGRPELIVPLLPRLRVAYNAVAGALALEVTGDDPAGQGGADDVPQVLIVDDDRSTRSTLRYTLQRDGFKVEEAVDGAQALTMLKRFQPDVVLMDAVMPVMDGFTACARMQELPGGSSIPVLMITALEDNSSVERAFAAGASDYIPKPIHYAVLSQRVRRIIEANRAEKRIRHLAFNDLLTGLPNRTLFFDLLGQAVDQARVGKTQLAVLFLDLDRFKYVNDNLGHDVGDRLLVAVAQRIRRAVRSIDMVARLGGDEFTVVLGDVDGPAPAAAAAQAIGRVLAAPFQIDGHDIFVTSSVGIAMYPFDGLDVPTLVKRADSAMYRAKKTNTGFQFYEASMEQAISEHVRLESDLRRALERNELEVFYQPQARLDNQRIIGMEALVRWKHPTRGMVPPVEFIPLAEETGLINPLGQFVLRTACAQLKAWIDQGLPPMRVAVNLSVRQLLQKNFADTVEAVLVESGLAPDLLELEITESTLMEHAQDTLKALHRLRGLGVRLSIDDFGTGYSSLSYLKRFPVDIIKIDRSFVADVPHDADDAAIIAGIIALAHSLRLEVVAEGVETQAQLDYLRAQHCDLLQGWYLAPAMPAEQFAELIIKREALALRA</sequence>
<dbReference type="InterPro" id="IPR035919">
    <property type="entry name" value="EAL_sf"/>
</dbReference>
<reference evidence="18 19" key="1">
    <citation type="submission" date="2019-09" db="EMBL/GenBank/DDBJ databases">
        <title>Taxonomy of Antarctic Massilia spp.: description of Massilia rubra sp. nov., Massilia aquatica sp. nov., Massilia mucilaginosa sp. nov., Massilia frigida sp. nov. isolated from streams, lakes and regoliths.</title>
        <authorList>
            <person name="Holochova P."/>
            <person name="Sedlacek I."/>
            <person name="Kralova S."/>
            <person name="Maslanova I."/>
            <person name="Busse H.-J."/>
            <person name="Stankova E."/>
            <person name="Vrbovska V."/>
            <person name="Kovarovic V."/>
            <person name="Bartak M."/>
            <person name="Svec P."/>
            <person name="Pantucek R."/>
        </authorList>
    </citation>
    <scope>NUCLEOTIDE SEQUENCE [LARGE SCALE GENOMIC DNA]</scope>
    <source>
        <strain evidence="18 19">CCM 8692</strain>
    </source>
</reference>
<evidence type="ECO:0000256" key="6">
    <source>
        <dbReference type="ARBA" id="ARBA00022777"/>
    </source>
</evidence>
<dbReference type="InterPro" id="IPR011006">
    <property type="entry name" value="CheY-like_superfamily"/>
</dbReference>
<dbReference type="PRINTS" id="PR00344">
    <property type="entry name" value="BCTRLSENSOR"/>
</dbReference>
<dbReference type="InterPro" id="IPR036641">
    <property type="entry name" value="HPT_dom_sf"/>
</dbReference>
<name>A0ABX0LCY5_9BURK</name>
<feature type="transmembrane region" description="Helical" evidence="11">
    <location>
        <begin position="179"/>
        <end position="203"/>
    </location>
</feature>
<dbReference type="SUPFAM" id="SSF55073">
    <property type="entry name" value="Nucleotide cyclase"/>
    <property type="match status" value="1"/>
</dbReference>
<dbReference type="PROSITE" id="PS50110">
    <property type="entry name" value="RESPONSE_REGULATORY"/>
    <property type="match status" value="3"/>
</dbReference>
<feature type="domain" description="HPt" evidence="17">
    <location>
        <begin position="818"/>
        <end position="911"/>
    </location>
</feature>
<dbReference type="CDD" id="cd17574">
    <property type="entry name" value="REC_OmpR"/>
    <property type="match status" value="1"/>
</dbReference>
<keyword evidence="11" id="KW-0472">Membrane</keyword>
<dbReference type="PANTHER" id="PTHR45339">
    <property type="entry name" value="HYBRID SIGNAL TRANSDUCTION HISTIDINE KINASE J"/>
    <property type="match status" value="1"/>
</dbReference>
<evidence type="ECO:0000259" key="16">
    <source>
        <dbReference type="PROSITE" id="PS50887"/>
    </source>
</evidence>
<keyword evidence="11" id="KW-1133">Transmembrane helix</keyword>
<dbReference type="Gene3D" id="6.10.340.10">
    <property type="match status" value="1"/>
</dbReference>
<dbReference type="Gene3D" id="1.20.120.160">
    <property type="entry name" value="HPT domain"/>
    <property type="match status" value="1"/>
</dbReference>
<evidence type="ECO:0000256" key="1">
    <source>
        <dbReference type="ARBA" id="ARBA00000085"/>
    </source>
</evidence>
<dbReference type="RefSeq" id="WP_167221592.1">
    <property type="nucleotide sequence ID" value="NZ_VUYU01000002.1"/>
</dbReference>
<feature type="modified residue" description="4-aspartylphosphate" evidence="9">
    <location>
        <position position="573"/>
    </location>
</feature>
<dbReference type="PROSITE" id="PS50883">
    <property type="entry name" value="EAL"/>
    <property type="match status" value="1"/>
</dbReference>
<dbReference type="Gene3D" id="3.20.20.450">
    <property type="entry name" value="EAL domain"/>
    <property type="match status" value="1"/>
</dbReference>
<dbReference type="InterPro" id="IPR036890">
    <property type="entry name" value="HATPase_C_sf"/>
</dbReference>
<dbReference type="SMART" id="SM00052">
    <property type="entry name" value="EAL"/>
    <property type="match status" value="1"/>
</dbReference>
<protein>
    <recommendedName>
        <fullName evidence="3">histidine kinase</fullName>
        <ecNumber evidence="3">2.7.13.3</ecNumber>
    </recommendedName>
</protein>
<dbReference type="SMART" id="SM00387">
    <property type="entry name" value="HATPase_c"/>
    <property type="match status" value="1"/>
</dbReference>
<dbReference type="Pfam" id="PF00072">
    <property type="entry name" value="Response_reg"/>
    <property type="match status" value="2"/>
</dbReference>
<dbReference type="Gene3D" id="3.40.50.2300">
    <property type="match status" value="3"/>
</dbReference>
<dbReference type="Pfam" id="PF00563">
    <property type="entry name" value="EAL"/>
    <property type="match status" value="1"/>
</dbReference>
<evidence type="ECO:0000256" key="11">
    <source>
        <dbReference type="SAM" id="Phobius"/>
    </source>
</evidence>
<dbReference type="Pfam" id="PF01627">
    <property type="entry name" value="Hpt"/>
    <property type="match status" value="1"/>
</dbReference>
<dbReference type="InterPro" id="IPR008207">
    <property type="entry name" value="Sig_transdc_His_kin_Hpt_dom"/>
</dbReference>
<dbReference type="EC" id="2.7.13.3" evidence="3"/>
<evidence type="ECO:0000259" key="14">
    <source>
        <dbReference type="PROSITE" id="PS50883"/>
    </source>
</evidence>
<dbReference type="SUPFAM" id="SSF47384">
    <property type="entry name" value="Homodimeric domain of signal transducing histidine kinase"/>
    <property type="match status" value="1"/>
</dbReference>
<dbReference type="PROSITE" id="PS50885">
    <property type="entry name" value="HAMP"/>
    <property type="match status" value="1"/>
</dbReference>
<dbReference type="SUPFAM" id="SSF55874">
    <property type="entry name" value="ATPase domain of HSP90 chaperone/DNA topoisomerase II/histidine kinase"/>
    <property type="match status" value="1"/>
</dbReference>
<evidence type="ECO:0000256" key="8">
    <source>
        <dbReference type="PROSITE-ProRule" id="PRU00110"/>
    </source>
</evidence>
<dbReference type="Pfam" id="PF02518">
    <property type="entry name" value="HATPase_c"/>
    <property type="match status" value="1"/>
</dbReference>
<evidence type="ECO:0000256" key="4">
    <source>
        <dbReference type="ARBA" id="ARBA00022553"/>
    </source>
</evidence>